<evidence type="ECO:0000313" key="2">
    <source>
        <dbReference type="Proteomes" id="UP000016480"/>
    </source>
</evidence>
<sequence>MPNLERRNPSEFLQSDENRNILERLGYEIARKILNLVLIFI</sequence>
<reference evidence="1 2" key="1">
    <citation type="journal article" date="2012" name="J. Bacteriol.">
        <title>Genome sequence of the cycloprodigiosin-producing bacterial strain Pseudoalteromonas rubra ATCC 29570(T).</title>
        <authorList>
            <person name="Xie B.B."/>
            <person name="Shu Y.L."/>
            <person name="Qin Q.L."/>
            <person name="Rong J.C."/>
            <person name="Zhang X.Y."/>
            <person name="Chen X.L."/>
            <person name="Zhou B.C."/>
            <person name="Zhang Y.Z."/>
        </authorList>
    </citation>
    <scope>NUCLEOTIDE SEQUENCE [LARGE SCALE GENOMIC DNA]</scope>
    <source>
        <strain evidence="1 2">DSM 6842</strain>
    </source>
</reference>
<organism evidence="1 2">
    <name type="scientific">Pseudoalteromonas rubra</name>
    <dbReference type="NCBI Taxonomy" id="43658"/>
    <lineage>
        <taxon>Bacteria</taxon>
        <taxon>Pseudomonadati</taxon>
        <taxon>Pseudomonadota</taxon>
        <taxon>Gammaproteobacteria</taxon>
        <taxon>Alteromonadales</taxon>
        <taxon>Pseudoalteromonadaceae</taxon>
        <taxon>Pseudoalteromonas</taxon>
    </lineage>
</organism>
<dbReference type="AlphaFoldDB" id="A0A8T0CBC9"/>
<evidence type="ECO:0000313" key="1">
    <source>
        <dbReference type="EMBL" id="KAF7787989.1"/>
    </source>
</evidence>
<name>A0A8T0CBC9_9GAMM</name>
<proteinExistence type="predicted"/>
<dbReference type="EMBL" id="AHCD03000027">
    <property type="protein sequence ID" value="KAF7787989.1"/>
    <property type="molecule type" value="Genomic_DNA"/>
</dbReference>
<gene>
    <name evidence="1" type="ORF">PRUB_a2533</name>
</gene>
<protein>
    <submittedName>
        <fullName evidence="1">Uncharacterized protein</fullName>
    </submittedName>
</protein>
<dbReference type="Proteomes" id="UP000016480">
    <property type="component" value="Unassembled WGS sequence"/>
</dbReference>
<accession>A0A8T0CBC9</accession>
<comment type="caution">
    <text evidence="1">The sequence shown here is derived from an EMBL/GenBank/DDBJ whole genome shotgun (WGS) entry which is preliminary data.</text>
</comment>